<dbReference type="eggNOG" id="KOG4658">
    <property type="taxonomic scope" value="Eukaryota"/>
</dbReference>
<dbReference type="PANTHER" id="PTHR23155">
    <property type="entry name" value="DISEASE RESISTANCE PROTEIN RP"/>
    <property type="match status" value="1"/>
</dbReference>
<dbReference type="SUPFAM" id="SSF52058">
    <property type="entry name" value="L domain-like"/>
    <property type="match status" value="1"/>
</dbReference>
<feature type="domain" description="Disease resistance protein winged helix" evidence="8">
    <location>
        <begin position="789"/>
        <end position="858"/>
    </location>
</feature>
<keyword evidence="5" id="KW-0611">Plant defense</keyword>
<dbReference type="AlphaFoldDB" id="A0A1U7WTB5"/>
<protein>
    <submittedName>
        <fullName evidence="11 12">Late blight resistance protein homolog R1A-3</fullName>
    </submittedName>
</protein>
<dbReference type="InterPro" id="IPR038005">
    <property type="entry name" value="RX-like_CC"/>
</dbReference>
<dbReference type="InterPro" id="IPR036388">
    <property type="entry name" value="WH-like_DNA-bd_sf"/>
</dbReference>
<dbReference type="InterPro" id="IPR002182">
    <property type="entry name" value="NB-ARC"/>
</dbReference>
<keyword evidence="2" id="KW-0433">Leucine-rich repeat</keyword>
<keyword evidence="4" id="KW-0547">Nucleotide-binding</keyword>
<dbReference type="InterPro" id="IPR058922">
    <property type="entry name" value="WHD_DRP"/>
</dbReference>
<dbReference type="Gene3D" id="1.10.10.10">
    <property type="entry name" value="Winged helix-like DNA-binding domain superfamily/Winged helix DNA-binding domain"/>
    <property type="match status" value="1"/>
</dbReference>
<comment type="similarity">
    <text evidence="1">Belongs to the disease resistance NB-LRR family.</text>
</comment>
<evidence type="ECO:0000256" key="2">
    <source>
        <dbReference type="ARBA" id="ARBA00022614"/>
    </source>
</evidence>
<evidence type="ECO:0000313" key="13">
    <source>
        <dbReference type="RefSeq" id="XP_009777475.1"/>
    </source>
</evidence>
<dbReference type="Gene3D" id="1.10.8.430">
    <property type="entry name" value="Helical domain of apoptotic protease-activating factors"/>
    <property type="match status" value="1"/>
</dbReference>
<reference evidence="11 12" key="2">
    <citation type="submission" date="2025-04" db="UniProtKB">
        <authorList>
            <consortium name="RefSeq"/>
        </authorList>
    </citation>
    <scope>IDENTIFICATION</scope>
    <source>
        <tissue evidence="11 12">Leaf</tissue>
    </source>
</reference>
<dbReference type="OrthoDB" id="1286602at2759"/>
<name>A0A1U7WTB5_NICSY</name>
<dbReference type="GO" id="GO:0051607">
    <property type="term" value="P:defense response to virus"/>
    <property type="evidence" value="ECO:0007669"/>
    <property type="project" value="UniProtKB-ARBA"/>
</dbReference>
<dbReference type="PRINTS" id="PR00364">
    <property type="entry name" value="DISEASERSIST"/>
</dbReference>
<evidence type="ECO:0000313" key="11">
    <source>
        <dbReference type="RefSeq" id="XP_009777473.1"/>
    </source>
</evidence>
<evidence type="ECO:0000259" key="9">
    <source>
        <dbReference type="Pfam" id="PF23598"/>
    </source>
</evidence>
<keyword evidence="6" id="KW-0067">ATP-binding</keyword>
<gene>
    <name evidence="11 12 13 14" type="primary">LOC104227045</name>
</gene>
<dbReference type="GeneID" id="104227045"/>
<evidence type="ECO:0000313" key="14">
    <source>
        <dbReference type="RefSeq" id="XP_009777476.1"/>
    </source>
</evidence>
<dbReference type="FunFam" id="3.40.50.300:FF:001091">
    <property type="entry name" value="Probable disease resistance protein At1g61300"/>
    <property type="match status" value="1"/>
</dbReference>
<evidence type="ECO:0000313" key="12">
    <source>
        <dbReference type="RefSeq" id="XP_009777474.1"/>
    </source>
</evidence>
<dbReference type="InterPro" id="IPR055414">
    <property type="entry name" value="LRR_R13L4/SHOC2-like"/>
</dbReference>
<dbReference type="GO" id="GO:0043531">
    <property type="term" value="F:ADP binding"/>
    <property type="evidence" value="ECO:0007669"/>
    <property type="project" value="InterPro"/>
</dbReference>
<dbReference type="InterPro" id="IPR032675">
    <property type="entry name" value="LRR_dom_sf"/>
</dbReference>
<dbReference type="KEGG" id="nsy:104227045"/>
<dbReference type="RefSeq" id="XP_009777474.1">
    <property type="nucleotide sequence ID" value="XM_009779172.1"/>
</dbReference>
<evidence type="ECO:0000256" key="1">
    <source>
        <dbReference type="ARBA" id="ARBA00008894"/>
    </source>
</evidence>
<dbReference type="CDD" id="cd14798">
    <property type="entry name" value="RX-CC_like"/>
    <property type="match status" value="1"/>
</dbReference>
<organism evidence="10 13">
    <name type="scientific">Nicotiana sylvestris</name>
    <name type="common">Wood tobacco</name>
    <name type="synonym">South American tobacco</name>
    <dbReference type="NCBI Taxonomy" id="4096"/>
    <lineage>
        <taxon>Eukaryota</taxon>
        <taxon>Viridiplantae</taxon>
        <taxon>Streptophyta</taxon>
        <taxon>Embryophyta</taxon>
        <taxon>Tracheophyta</taxon>
        <taxon>Spermatophyta</taxon>
        <taxon>Magnoliopsida</taxon>
        <taxon>eudicotyledons</taxon>
        <taxon>Gunneridae</taxon>
        <taxon>Pentapetalae</taxon>
        <taxon>asterids</taxon>
        <taxon>lamiids</taxon>
        <taxon>Solanales</taxon>
        <taxon>Solanaceae</taxon>
        <taxon>Nicotianoideae</taxon>
        <taxon>Nicotianeae</taxon>
        <taxon>Nicotiana</taxon>
    </lineage>
</organism>
<dbReference type="Pfam" id="PF23598">
    <property type="entry name" value="LRR_14"/>
    <property type="match status" value="1"/>
</dbReference>
<evidence type="ECO:0000256" key="3">
    <source>
        <dbReference type="ARBA" id="ARBA00022737"/>
    </source>
</evidence>
<evidence type="ECO:0000256" key="5">
    <source>
        <dbReference type="ARBA" id="ARBA00022821"/>
    </source>
</evidence>
<dbReference type="PANTHER" id="PTHR23155:SF1228">
    <property type="entry name" value="NB-ARC DOMAIN CONTAINING PROTEIN, EXPRESSED"/>
    <property type="match status" value="1"/>
</dbReference>
<dbReference type="Pfam" id="PF00931">
    <property type="entry name" value="NB-ARC"/>
    <property type="match status" value="1"/>
</dbReference>
<dbReference type="RefSeq" id="XP_009777473.1">
    <property type="nucleotide sequence ID" value="XM_009779171.1"/>
</dbReference>
<dbReference type="RefSeq" id="XP_009777476.1">
    <property type="nucleotide sequence ID" value="XM_009779174.1"/>
</dbReference>
<dbReference type="InterPro" id="IPR044974">
    <property type="entry name" value="Disease_R_plants"/>
</dbReference>
<dbReference type="Proteomes" id="UP000189701">
    <property type="component" value="Unplaced"/>
</dbReference>
<dbReference type="Gene3D" id="3.80.10.10">
    <property type="entry name" value="Ribonuclease Inhibitor"/>
    <property type="match status" value="1"/>
</dbReference>
<proteinExistence type="inferred from homology"/>
<dbReference type="Gene3D" id="3.40.50.300">
    <property type="entry name" value="P-loop containing nucleotide triphosphate hydrolases"/>
    <property type="match status" value="1"/>
</dbReference>
<reference evidence="10" key="1">
    <citation type="journal article" date="2013" name="Genome Biol.">
        <title>Reference genomes and transcriptomes of Nicotiana sylvestris and Nicotiana tomentosiformis.</title>
        <authorList>
            <person name="Sierro N."/>
            <person name="Battey J.N."/>
            <person name="Ouadi S."/>
            <person name="Bovet L."/>
            <person name="Goepfert S."/>
            <person name="Bakaher N."/>
            <person name="Peitsch M.C."/>
            <person name="Ivanov N.V."/>
        </authorList>
    </citation>
    <scope>NUCLEOTIDE SEQUENCE [LARGE SCALE GENOMIC DNA]</scope>
</reference>
<evidence type="ECO:0000259" key="8">
    <source>
        <dbReference type="Pfam" id="PF23559"/>
    </source>
</evidence>
<sequence length="1253" mass="145639">MEFLLYVGKMAHSDIEDVLDHLRRIKSRGDLNVVKIETLEMELRFLRTFLKHPHALLPDSLVKITKKAQSIVEMLNSVFGGISDEYKTNLNVERIVTQLLVFIDCITKLSYSYEMNDFSFYLSEYMDCLDKNLNDALRYFFSSDTFFSKEVRILQKTDRYFKQLKCIQKRMKFLIYLYDTEINGFIEHEKQKGLSIRMQIMAKNVGQFCLALWINKDRYDTSDIESRPPFLLCLVVLVELEMKKIFLSEVKASKFIRSITFKDKKLPKEFSYNLQCLLVYLKNKKLENFPNNVSAQDIDVAIEFLLGFLADASKHLISGRILNEILEKVGSLVGDVMCVIQKLHPISIAKGDSSDINLCPRQILEKTENLKAQVEKYYKSFKFTPSQFPTVGGLSFLDSLLRKLNEMLKNVTCSDFMLKPHIVILEKELSSLTSLFRDVAEVHHKHEILKDFQRRTINLAYEAEIAIDSILSQYNALWHSFCSLPSIIEEVKHIRTEVTKMWSENIDLRPCTVVEPSKHLSIQHSNPMNDEEIVGFENDMKRIIRHLIQGTNGLDVIPIVGMGGQGKTTCARKLYNDDIIVSHFDVRAWCIISQTYNRSELLQELLRQVTNYKDEGDKDDVLADKLRKCLMGKRYLIVLDDMWDFMAWDELRLSFPNAENGSRMIVTTRLEKVGDYVMHNIDPYFLPFLTPEESCQLLQKKVFENEGCPPELEDASLAVAERCKGLPLVIVLVSGIIKKRKMEEYWWHEVKNSLFSYLGDSEEYSLSTMQLSYDNLPDHLKPYLLYMGMFPEDARIPVSKLISLWIAEGFVQNVESGRLTEEAAEAYLTDLISSNVVMVSRRRYNGKVKYCQIHDIVLHFCLEKSRKEKIMLAVKGHYSHFQPSDWKESRVRFSFSNELSEIASLGSKTRKPFHQHLRSVITTNDKGEFTKWNPFHQVSKLRLLKVLDLSSYGAYYLSLATFNPLIHLKYLAVSTLEFFFHPKSHLPHLETLIVKSNIHYSETLLLPAIFWKMEKLRHVEVVNLDKDKHWIFEDSSKLENLRILRKFAIDSHDAGSVDVLLRRCPNLQELVIEFRGDEEYSAVICPNFESLTQLQSLRLTINEDLALFKLHLPLNLKKLVLQGDHIERAISFIAILPSLEYLQLRYLNFDQHDEWCLGTGVKFRKLKLLKLTTLYISRWEASEESFPLLETLVIKGCYHLEEIPLSFADILTLKQIKLIRCNKESLEASAVRIKEEVEDTEGCNRIDLIIEKY</sequence>
<evidence type="ECO:0000256" key="6">
    <source>
        <dbReference type="ARBA" id="ARBA00022840"/>
    </source>
</evidence>
<dbReference type="Pfam" id="PF23559">
    <property type="entry name" value="WHD_DRP"/>
    <property type="match status" value="1"/>
</dbReference>
<keyword evidence="10" id="KW-1185">Reference proteome</keyword>
<feature type="domain" description="NB-ARC" evidence="7">
    <location>
        <begin position="537"/>
        <end position="706"/>
    </location>
</feature>
<dbReference type="RefSeq" id="XP_009777475.1">
    <property type="nucleotide sequence ID" value="XM_009779173.1"/>
</dbReference>
<feature type="domain" description="Disease resistance R13L4/SHOC-2-like LRR" evidence="9">
    <location>
        <begin position="916"/>
        <end position="1195"/>
    </location>
</feature>
<dbReference type="InterPro" id="IPR042197">
    <property type="entry name" value="Apaf_helical"/>
</dbReference>
<dbReference type="GO" id="GO:0005524">
    <property type="term" value="F:ATP binding"/>
    <property type="evidence" value="ECO:0007669"/>
    <property type="project" value="UniProtKB-KW"/>
</dbReference>
<evidence type="ECO:0000259" key="7">
    <source>
        <dbReference type="Pfam" id="PF00931"/>
    </source>
</evidence>
<dbReference type="Gene3D" id="1.20.5.4130">
    <property type="match status" value="1"/>
</dbReference>
<evidence type="ECO:0000313" key="10">
    <source>
        <dbReference type="Proteomes" id="UP000189701"/>
    </source>
</evidence>
<accession>A0A1U7WTB5</accession>
<dbReference type="RefSeq" id="XP_070023041.1">
    <property type="nucleotide sequence ID" value="XM_070166940.1"/>
</dbReference>
<dbReference type="GO" id="GO:0098542">
    <property type="term" value="P:defense response to other organism"/>
    <property type="evidence" value="ECO:0007669"/>
    <property type="project" value="TreeGrafter"/>
</dbReference>
<dbReference type="STRING" id="4096.A0A1U7WTB5"/>
<dbReference type="FunFam" id="1.10.10.10:FF:000322">
    <property type="entry name" value="Probable disease resistance protein At1g63360"/>
    <property type="match status" value="1"/>
</dbReference>
<evidence type="ECO:0000256" key="4">
    <source>
        <dbReference type="ARBA" id="ARBA00022741"/>
    </source>
</evidence>
<dbReference type="SUPFAM" id="SSF52540">
    <property type="entry name" value="P-loop containing nucleoside triphosphate hydrolases"/>
    <property type="match status" value="1"/>
</dbReference>
<dbReference type="InterPro" id="IPR027417">
    <property type="entry name" value="P-loop_NTPase"/>
</dbReference>
<keyword evidence="3" id="KW-0677">Repeat</keyword>